<feature type="compositionally biased region" description="Polar residues" evidence="8">
    <location>
        <begin position="122"/>
        <end position="144"/>
    </location>
</feature>
<dbReference type="GO" id="GO:0000978">
    <property type="term" value="F:RNA polymerase II cis-regulatory region sequence-specific DNA binding"/>
    <property type="evidence" value="ECO:0007669"/>
    <property type="project" value="InterPro"/>
</dbReference>
<evidence type="ECO:0000313" key="10">
    <source>
        <dbReference type="EMBL" id="LAB01272.1"/>
    </source>
</evidence>
<keyword evidence="4 7" id="KW-0863">Zinc-finger</keyword>
<dbReference type="PROSITE" id="PS50157">
    <property type="entry name" value="ZINC_FINGER_C2H2_2"/>
    <property type="match status" value="1"/>
</dbReference>
<reference evidence="10" key="1">
    <citation type="submission" date="2017-07" db="EMBL/GenBank/DDBJ databases">
        <authorList>
            <person name="Mikheyev A."/>
            <person name="Grau M."/>
        </authorList>
    </citation>
    <scope>NUCLEOTIDE SEQUENCE</scope>
    <source>
        <tissue evidence="10">Venom_gland</tissue>
    </source>
</reference>
<dbReference type="GO" id="GO:0005634">
    <property type="term" value="C:nucleus"/>
    <property type="evidence" value="ECO:0007669"/>
    <property type="project" value="UniProtKB-SubCell"/>
</dbReference>
<evidence type="ECO:0000256" key="6">
    <source>
        <dbReference type="ARBA" id="ARBA00023242"/>
    </source>
</evidence>
<evidence type="ECO:0000256" key="7">
    <source>
        <dbReference type="PROSITE-ProRule" id="PRU00042"/>
    </source>
</evidence>
<dbReference type="GO" id="GO:0000981">
    <property type="term" value="F:DNA-binding transcription factor activity, RNA polymerase II-specific"/>
    <property type="evidence" value="ECO:0007669"/>
    <property type="project" value="InterPro"/>
</dbReference>
<comment type="subcellular location">
    <subcellularLocation>
        <location evidence="1">Nucleus</location>
    </subcellularLocation>
</comment>
<dbReference type="GO" id="GO:0000785">
    <property type="term" value="C:chromatin"/>
    <property type="evidence" value="ECO:0007669"/>
    <property type="project" value="TreeGrafter"/>
</dbReference>
<evidence type="ECO:0000256" key="1">
    <source>
        <dbReference type="ARBA" id="ARBA00004123"/>
    </source>
</evidence>
<dbReference type="FunFam" id="3.30.160.60:FF:001099">
    <property type="entry name" value="zinc finger and BTB domain-containing protein 49"/>
    <property type="match status" value="1"/>
</dbReference>
<sequence length="191" mass="20831">MHTGEKPYPCETCNKCFSRSAVLRRHKKNHCKATVDEFSHAMEIPDLEKSRCSNFFTQEIPVSFLSASEKCPPHSRGHLPIELGPPGAPFVRARPGVGKDAQELSLDPAKLRKSPEGPTRSCPFQESPLQSGTPPQVPSSTSAPLGSGWNGDPLSSHMAPGEHRNNEGPFSSMTLWGLTMKTLQNESELGQ</sequence>
<dbReference type="PROSITE" id="PS00028">
    <property type="entry name" value="ZINC_FINGER_C2H2_1"/>
    <property type="match status" value="1"/>
</dbReference>
<reference evidence="10" key="2">
    <citation type="submission" date="2017-11" db="EMBL/GenBank/DDBJ databases">
        <title>Coralsnake Venomics: Analyses of Venom Gland Transcriptomes and Proteomes of Six Brazilian Taxa.</title>
        <authorList>
            <person name="Aird S.D."/>
            <person name="Jorge da Silva N."/>
            <person name="Qiu L."/>
            <person name="Villar-Briones A."/>
            <person name="Aparecida-Saddi V."/>
            <person name="Campos-Telles M.P."/>
            <person name="Grau M."/>
            <person name="Mikheyev A.S."/>
        </authorList>
    </citation>
    <scope>NUCLEOTIDE SEQUENCE</scope>
    <source>
        <tissue evidence="10">Venom_gland</tissue>
    </source>
</reference>
<name>A0A2D4JXQ3_9SAUR</name>
<dbReference type="PANTHER" id="PTHR40626:SF12">
    <property type="entry name" value="RFEC"/>
    <property type="match status" value="1"/>
</dbReference>
<organism evidence="10">
    <name type="scientific">Micrurus paraensis</name>
    <dbReference type="NCBI Taxonomy" id="1970185"/>
    <lineage>
        <taxon>Eukaryota</taxon>
        <taxon>Metazoa</taxon>
        <taxon>Chordata</taxon>
        <taxon>Craniata</taxon>
        <taxon>Vertebrata</taxon>
        <taxon>Euteleostomi</taxon>
        <taxon>Lepidosauria</taxon>
        <taxon>Squamata</taxon>
        <taxon>Bifurcata</taxon>
        <taxon>Unidentata</taxon>
        <taxon>Episquamata</taxon>
        <taxon>Toxicofera</taxon>
        <taxon>Serpentes</taxon>
        <taxon>Colubroidea</taxon>
        <taxon>Elapidae</taxon>
        <taxon>Elapinae</taxon>
        <taxon>Micrurus</taxon>
    </lineage>
</organism>
<accession>A0A2D4JXQ3</accession>
<evidence type="ECO:0000259" key="9">
    <source>
        <dbReference type="PROSITE" id="PS50157"/>
    </source>
</evidence>
<evidence type="ECO:0000256" key="3">
    <source>
        <dbReference type="ARBA" id="ARBA00022737"/>
    </source>
</evidence>
<feature type="region of interest" description="Disordered" evidence="8">
    <location>
        <begin position="74"/>
        <end position="172"/>
    </location>
</feature>
<dbReference type="AlphaFoldDB" id="A0A2D4JXQ3"/>
<evidence type="ECO:0000256" key="4">
    <source>
        <dbReference type="ARBA" id="ARBA00022771"/>
    </source>
</evidence>
<dbReference type="InterPro" id="IPR036236">
    <property type="entry name" value="Znf_C2H2_sf"/>
</dbReference>
<dbReference type="GO" id="GO:0008270">
    <property type="term" value="F:zinc ion binding"/>
    <property type="evidence" value="ECO:0007669"/>
    <property type="project" value="UniProtKB-KW"/>
</dbReference>
<dbReference type="InterPro" id="IPR013087">
    <property type="entry name" value="Znf_C2H2_type"/>
</dbReference>
<dbReference type="EMBL" id="IACL01020992">
    <property type="protein sequence ID" value="LAB01272.1"/>
    <property type="molecule type" value="Transcribed_RNA"/>
</dbReference>
<dbReference type="InterPro" id="IPR051059">
    <property type="entry name" value="VerF-like"/>
</dbReference>
<dbReference type="PANTHER" id="PTHR40626">
    <property type="entry name" value="MIP31509P"/>
    <property type="match status" value="1"/>
</dbReference>
<protein>
    <recommendedName>
        <fullName evidence="9">C2H2-type domain-containing protein</fullName>
    </recommendedName>
</protein>
<proteinExistence type="predicted"/>
<keyword evidence="3" id="KW-0677">Repeat</keyword>
<keyword evidence="6" id="KW-0539">Nucleus</keyword>
<keyword evidence="5" id="KW-0862">Zinc</keyword>
<evidence type="ECO:0000256" key="2">
    <source>
        <dbReference type="ARBA" id="ARBA00022723"/>
    </source>
</evidence>
<feature type="domain" description="C2H2-type" evidence="9">
    <location>
        <begin position="8"/>
        <end position="30"/>
    </location>
</feature>
<dbReference type="SUPFAM" id="SSF57667">
    <property type="entry name" value="beta-beta-alpha zinc fingers"/>
    <property type="match status" value="1"/>
</dbReference>
<dbReference type="Gene3D" id="3.30.160.60">
    <property type="entry name" value="Classic Zinc Finger"/>
    <property type="match status" value="1"/>
</dbReference>
<evidence type="ECO:0000256" key="8">
    <source>
        <dbReference type="SAM" id="MobiDB-lite"/>
    </source>
</evidence>
<evidence type="ECO:0000256" key="5">
    <source>
        <dbReference type="ARBA" id="ARBA00022833"/>
    </source>
</evidence>
<keyword evidence="2" id="KW-0479">Metal-binding</keyword>